<sequence length="437" mass="49184">MNTVTVLVVAISLFMIANAAHKGHGKCLPGDKHKESPSAEKSMAACKSYKDASCCTSDFTKQLATSPIKKVGKFSWTPCNNTLSPKCEAFMVMVECFYRCSHNTYFWKNPDYPSAIMKAPVCASFCNGWFDACKDDLTCAKNWIADFNKTETGVNTCKKPCKNFSDYFTNGKDLCESMWGTSFVYKETDCLQMNFTSPNPNDDLVKRLSEKPESGALTMHASVKFLIHAFSLLLIANAAIGHEIGQRCLPGNNHKKYASAEENLVACKAYKNNSCCTSDFTRQLVPSPIKSIYNFSWTPCNNTLSARCEKFLVLIECFYRCSPDAIYWENPDFPSAIKKAPICASFCDEWYDACRYDLTCGRNWLTDFNFSADGVNTCKQPCRNFSDYFTDGKDLCEGKWGQTFVYKENDVDCLKMNITSPNQNEEVVKKRLSDKDA</sequence>
<keyword evidence="3" id="KW-1015">Disulfide bond</keyword>
<dbReference type="GO" id="GO:0032217">
    <property type="term" value="F:riboflavin transmembrane transporter activity"/>
    <property type="evidence" value="ECO:0007669"/>
    <property type="project" value="TreeGrafter"/>
</dbReference>
<dbReference type="GO" id="GO:0009897">
    <property type="term" value="C:external side of plasma membrane"/>
    <property type="evidence" value="ECO:0007669"/>
    <property type="project" value="TreeGrafter"/>
</dbReference>
<feature type="domain" description="Folate receptor-like" evidence="5">
    <location>
        <begin position="27"/>
        <end position="191"/>
    </location>
</feature>
<dbReference type="Pfam" id="PF03024">
    <property type="entry name" value="Folate_rec"/>
    <property type="match status" value="2"/>
</dbReference>
<comment type="caution">
    <text evidence="6">The sequence shown here is derived from an EMBL/GenBank/DDBJ whole genome shotgun (WGS) entry which is preliminary data.</text>
</comment>
<dbReference type="Proteomes" id="UP001159428">
    <property type="component" value="Unassembled WGS sequence"/>
</dbReference>
<gene>
    <name evidence="6" type="ORF">PMEA_00015989</name>
</gene>
<dbReference type="GO" id="GO:0038023">
    <property type="term" value="F:signaling receptor activity"/>
    <property type="evidence" value="ECO:0007669"/>
    <property type="project" value="TreeGrafter"/>
</dbReference>
<evidence type="ECO:0000256" key="4">
    <source>
        <dbReference type="SAM" id="SignalP"/>
    </source>
</evidence>
<keyword evidence="7" id="KW-1185">Reference proteome</keyword>
<proteinExistence type="inferred from homology"/>
<name>A0AAU9X455_9CNID</name>
<keyword evidence="2 4" id="KW-0732">Signal</keyword>
<comment type="similarity">
    <text evidence="1">Belongs to the folate receptor family.</text>
</comment>
<dbReference type="PANTHER" id="PTHR10517">
    <property type="entry name" value="FOLATE RECEPTOR"/>
    <property type="match status" value="1"/>
</dbReference>
<feature type="signal peptide" evidence="4">
    <location>
        <begin position="1"/>
        <end position="19"/>
    </location>
</feature>
<dbReference type="InterPro" id="IPR004269">
    <property type="entry name" value="Folate_rcpt"/>
</dbReference>
<evidence type="ECO:0000256" key="1">
    <source>
        <dbReference type="ARBA" id="ARBA00007932"/>
    </source>
</evidence>
<dbReference type="PANTHER" id="PTHR10517:SF19">
    <property type="entry name" value="RETBINDIN"/>
    <property type="match status" value="1"/>
</dbReference>
<dbReference type="AlphaFoldDB" id="A0AAU9X455"/>
<evidence type="ECO:0000259" key="5">
    <source>
        <dbReference type="Pfam" id="PF03024"/>
    </source>
</evidence>
<protein>
    <recommendedName>
        <fullName evidence="5">Folate receptor-like domain-containing protein</fullName>
    </recommendedName>
</protein>
<accession>A0AAU9X455</accession>
<evidence type="ECO:0000313" key="7">
    <source>
        <dbReference type="Proteomes" id="UP001159428"/>
    </source>
</evidence>
<evidence type="ECO:0000256" key="3">
    <source>
        <dbReference type="ARBA" id="ARBA00023157"/>
    </source>
</evidence>
<feature type="chain" id="PRO_5043561017" description="Folate receptor-like domain-containing protein" evidence="4">
    <location>
        <begin position="20"/>
        <end position="437"/>
    </location>
</feature>
<evidence type="ECO:0000313" key="6">
    <source>
        <dbReference type="EMBL" id="CAH3135017.1"/>
    </source>
</evidence>
<dbReference type="GO" id="GO:1902444">
    <property type="term" value="F:riboflavin binding"/>
    <property type="evidence" value="ECO:0007669"/>
    <property type="project" value="TreeGrafter"/>
</dbReference>
<feature type="non-terminal residue" evidence="6">
    <location>
        <position position="437"/>
    </location>
</feature>
<organism evidence="6 7">
    <name type="scientific">Pocillopora meandrina</name>
    <dbReference type="NCBI Taxonomy" id="46732"/>
    <lineage>
        <taxon>Eukaryota</taxon>
        <taxon>Metazoa</taxon>
        <taxon>Cnidaria</taxon>
        <taxon>Anthozoa</taxon>
        <taxon>Hexacorallia</taxon>
        <taxon>Scleractinia</taxon>
        <taxon>Astrocoeniina</taxon>
        <taxon>Pocilloporidae</taxon>
        <taxon>Pocillopora</taxon>
    </lineage>
</organism>
<dbReference type="EMBL" id="CALNXJ010000029">
    <property type="protein sequence ID" value="CAH3135017.1"/>
    <property type="molecule type" value="Genomic_DNA"/>
</dbReference>
<feature type="domain" description="Folate receptor-like" evidence="5">
    <location>
        <begin position="247"/>
        <end position="414"/>
    </location>
</feature>
<evidence type="ECO:0000256" key="2">
    <source>
        <dbReference type="ARBA" id="ARBA00022729"/>
    </source>
</evidence>
<dbReference type="InterPro" id="IPR018143">
    <property type="entry name" value="Folate_rcpt-like"/>
</dbReference>
<reference evidence="6 7" key="1">
    <citation type="submission" date="2022-05" db="EMBL/GenBank/DDBJ databases">
        <authorList>
            <consortium name="Genoscope - CEA"/>
            <person name="William W."/>
        </authorList>
    </citation>
    <scope>NUCLEOTIDE SEQUENCE [LARGE SCALE GENOMIC DNA]</scope>
</reference>